<sequence length="463" mass="50314">MNKSQCLGICLLLMLLNFLSPASAETLEEAWEAAAIHNWSLKASQEEVNAAHEELAATKAARLPRVSVDGSYKVLDETPAMEVPQEMVDQAIAKAEDLSVSLDVPWGLPSIPLPTDIDIPGFQVPNIPMAEKESLSYGAIVEIPVFTSGKINNGIKASQAMLEAARSDSGTAAQDLRMNVSEAYILILRAQNAVKIAEAYVDSLMAHAGDAADFYEQGYAAKNDFLASQVALADGRQSLSKAKNARDLAGGAYNRLLGRPLDAPVFVEEVRRLPVQDSLDALTKAAMKNRSELKSIETRVEALNYSAKMKKAGLLPQVGVSGGYQFTENKYQAHEGIWAAGLGVKWELFDGGVSLKKAGADRRKAMALEYMKKDVRSGIALQVRKAWLDSKEAKERVSVSEKALDQADENLRVAQDRYKAGLSTNTEVLDAQTLRAKAMNNHNEAVYDWVLATYRLGRATGAL</sequence>
<keyword evidence="6" id="KW-0472">Membrane</keyword>
<name>B8FDU0_DESAL</name>
<protein>
    <submittedName>
        <fullName evidence="10">Outer membrane efflux protein</fullName>
    </submittedName>
</protein>
<evidence type="ECO:0000256" key="4">
    <source>
        <dbReference type="ARBA" id="ARBA00022452"/>
    </source>
</evidence>
<dbReference type="GO" id="GO:0015288">
    <property type="term" value="F:porin activity"/>
    <property type="evidence" value="ECO:0007669"/>
    <property type="project" value="TreeGrafter"/>
</dbReference>
<accession>B8FDU0</accession>
<keyword evidence="3" id="KW-0813">Transport</keyword>
<dbReference type="eggNOG" id="COG1538">
    <property type="taxonomic scope" value="Bacteria"/>
</dbReference>
<comment type="subcellular location">
    <subcellularLocation>
        <location evidence="1">Cell outer membrane</location>
    </subcellularLocation>
</comment>
<dbReference type="GO" id="GO:0015562">
    <property type="term" value="F:efflux transmembrane transporter activity"/>
    <property type="evidence" value="ECO:0007669"/>
    <property type="project" value="InterPro"/>
</dbReference>
<dbReference type="Gene3D" id="1.20.1600.10">
    <property type="entry name" value="Outer membrane efflux proteins (OEP)"/>
    <property type="match status" value="1"/>
</dbReference>
<dbReference type="InterPro" id="IPR003423">
    <property type="entry name" value="OMP_efflux"/>
</dbReference>
<evidence type="ECO:0000256" key="8">
    <source>
        <dbReference type="SAM" id="Coils"/>
    </source>
</evidence>
<feature type="coiled-coil region" evidence="8">
    <location>
        <begin position="390"/>
        <end position="417"/>
    </location>
</feature>
<keyword evidence="5" id="KW-0812">Transmembrane</keyword>
<evidence type="ECO:0000256" key="9">
    <source>
        <dbReference type="SAM" id="SignalP"/>
    </source>
</evidence>
<keyword evidence="11" id="KW-1185">Reference proteome</keyword>
<dbReference type="InterPro" id="IPR051906">
    <property type="entry name" value="TolC-like"/>
</dbReference>
<evidence type="ECO:0000256" key="6">
    <source>
        <dbReference type="ARBA" id="ARBA00023136"/>
    </source>
</evidence>
<dbReference type="GO" id="GO:0009279">
    <property type="term" value="C:cell outer membrane"/>
    <property type="evidence" value="ECO:0007669"/>
    <property type="project" value="UniProtKB-SubCell"/>
</dbReference>
<evidence type="ECO:0000313" key="10">
    <source>
        <dbReference type="EMBL" id="ACL06721.1"/>
    </source>
</evidence>
<reference evidence="10 11" key="1">
    <citation type="journal article" date="2012" name="Environ. Microbiol.">
        <title>The genome sequence of Desulfatibacillum alkenivorans AK-01: a blueprint for anaerobic alkane oxidation.</title>
        <authorList>
            <person name="Callaghan A.V."/>
            <person name="Morris B.E."/>
            <person name="Pereira I.A."/>
            <person name="McInerney M.J."/>
            <person name="Austin R.N."/>
            <person name="Groves J.T."/>
            <person name="Kukor J.J."/>
            <person name="Suflita J.M."/>
            <person name="Young L.Y."/>
            <person name="Zylstra G.J."/>
            <person name="Wawrik B."/>
        </authorList>
    </citation>
    <scope>NUCLEOTIDE SEQUENCE [LARGE SCALE GENOMIC DNA]</scope>
    <source>
        <strain evidence="10 11">AK-01</strain>
    </source>
</reference>
<gene>
    <name evidence="10" type="ordered locus">Dalk_5050</name>
</gene>
<keyword evidence="9" id="KW-0732">Signal</keyword>
<evidence type="ECO:0000256" key="7">
    <source>
        <dbReference type="ARBA" id="ARBA00023237"/>
    </source>
</evidence>
<dbReference type="PANTHER" id="PTHR30026">
    <property type="entry name" value="OUTER MEMBRANE PROTEIN TOLC"/>
    <property type="match status" value="1"/>
</dbReference>
<dbReference type="RefSeq" id="WP_015949758.1">
    <property type="nucleotide sequence ID" value="NC_011768.1"/>
</dbReference>
<dbReference type="KEGG" id="dal:Dalk_5050"/>
<proteinExistence type="inferred from homology"/>
<dbReference type="EMBL" id="CP001322">
    <property type="protein sequence ID" value="ACL06721.1"/>
    <property type="molecule type" value="Genomic_DNA"/>
</dbReference>
<dbReference type="GO" id="GO:1990281">
    <property type="term" value="C:efflux pump complex"/>
    <property type="evidence" value="ECO:0007669"/>
    <property type="project" value="TreeGrafter"/>
</dbReference>
<keyword evidence="4" id="KW-1134">Transmembrane beta strand</keyword>
<organism evidence="10 11">
    <name type="scientific">Desulfatibacillum aliphaticivorans</name>
    <dbReference type="NCBI Taxonomy" id="218208"/>
    <lineage>
        <taxon>Bacteria</taxon>
        <taxon>Pseudomonadati</taxon>
        <taxon>Thermodesulfobacteriota</taxon>
        <taxon>Desulfobacteria</taxon>
        <taxon>Desulfobacterales</taxon>
        <taxon>Desulfatibacillaceae</taxon>
        <taxon>Desulfatibacillum</taxon>
    </lineage>
</organism>
<evidence type="ECO:0000256" key="2">
    <source>
        <dbReference type="ARBA" id="ARBA00007613"/>
    </source>
</evidence>
<keyword evidence="7" id="KW-0998">Cell outer membrane</keyword>
<evidence type="ECO:0000313" key="11">
    <source>
        <dbReference type="Proteomes" id="UP000000739"/>
    </source>
</evidence>
<dbReference type="Proteomes" id="UP000000739">
    <property type="component" value="Chromosome"/>
</dbReference>
<feature type="signal peptide" evidence="9">
    <location>
        <begin position="1"/>
        <end position="24"/>
    </location>
</feature>
<dbReference type="HOGENOM" id="CLU_012817_10_6_7"/>
<evidence type="ECO:0000256" key="1">
    <source>
        <dbReference type="ARBA" id="ARBA00004442"/>
    </source>
</evidence>
<dbReference type="AlphaFoldDB" id="B8FDU0"/>
<evidence type="ECO:0000256" key="5">
    <source>
        <dbReference type="ARBA" id="ARBA00022692"/>
    </source>
</evidence>
<dbReference type="SUPFAM" id="SSF56954">
    <property type="entry name" value="Outer membrane efflux proteins (OEP)"/>
    <property type="match status" value="1"/>
</dbReference>
<evidence type="ECO:0000256" key="3">
    <source>
        <dbReference type="ARBA" id="ARBA00022448"/>
    </source>
</evidence>
<keyword evidence="8" id="KW-0175">Coiled coil</keyword>
<comment type="similarity">
    <text evidence="2">Belongs to the outer membrane factor (OMF) (TC 1.B.17) family.</text>
</comment>
<feature type="chain" id="PRO_5002869200" evidence="9">
    <location>
        <begin position="25"/>
        <end position="463"/>
    </location>
</feature>
<dbReference type="PANTHER" id="PTHR30026:SF20">
    <property type="entry name" value="OUTER MEMBRANE PROTEIN TOLC"/>
    <property type="match status" value="1"/>
</dbReference>
<dbReference type="Pfam" id="PF02321">
    <property type="entry name" value="OEP"/>
    <property type="match status" value="2"/>
</dbReference>